<comment type="caution">
    <text evidence="2">The sequence shown here is derived from an EMBL/GenBank/DDBJ whole genome shotgun (WGS) entry which is preliminary data.</text>
</comment>
<dbReference type="EMBL" id="VTPC01085521">
    <property type="protein sequence ID" value="KAF2887020.1"/>
    <property type="molecule type" value="Genomic_DNA"/>
</dbReference>
<dbReference type="OrthoDB" id="7743350at2759"/>
<evidence type="ECO:0000256" key="1">
    <source>
        <dbReference type="SAM" id="SignalP"/>
    </source>
</evidence>
<sequence length="86" mass="8707">MKCVLIALFAVLAVASCQYIAPLGLGLAHPYAYHGAHLYAAAPIVAPAVQTGYVAATRGSLHTAPLPEGPLAVSHHINTAPAPGTI</sequence>
<feature type="chain" id="PRO_5035481672" description="Cuticle protein" evidence="1">
    <location>
        <begin position="18"/>
        <end position="86"/>
    </location>
</feature>
<dbReference type="Proteomes" id="UP000801492">
    <property type="component" value="Unassembled WGS sequence"/>
</dbReference>
<organism evidence="2 3">
    <name type="scientific">Ignelater luminosus</name>
    <name type="common">Cucubano</name>
    <name type="synonym">Pyrophorus luminosus</name>
    <dbReference type="NCBI Taxonomy" id="2038154"/>
    <lineage>
        <taxon>Eukaryota</taxon>
        <taxon>Metazoa</taxon>
        <taxon>Ecdysozoa</taxon>
        <taxon>Arthropoda</taxon>
        <taxon>Hexapoda</taxon>
        <taxon>Insecta</taxon>
        <taxon>Pterygota</taxon>
        <taxon>Neoptera</taxon>
        <taxon>Endopterygota</taxon>
        <taxon>Coleoptera</taxon>
        <taxon>Polyphaga</taxon>
        <taxon>Elateriformia</taxon>
        <taxon>Elateroidea</taxon>
        <taxon>Elateridae</taxon>
        <taxon>Agrypninae</taxon>
        <taxon>Pyrophorini</taxon>
        <taxon>Ignelater</taxon>
    </lineage>
</organism>
<evidence type="ECO:0000313" key="2">
    <source>
        <dbReference type="EMBL" id="KAF2887020.1"/>
    </source>
</evidence>
<evidence type="ECO:0008006" key="4">
    <source>
        <dbReference type="Google" id="ProtNLM"/>
    </source>
</evidence>
<gene>
    <name evidence="2" type="ORF">ILUMI_19153</name>
</gene>
<keyword evidence="1" id="KW-0732">Signal</keyword>
<keyword evidence="3" id="KW-1185">Reference proteome</keyword>
<dbReference type="PROSITE" id="PS51257">
    <property type="entry name" value="PROKAR_LIPOPROTEIN"/>
    <property type="match status" value="1"/>
</dbReference>
<dbReference type="AlphaFoldDB" id="A0A8K0CNN4"/>
<feature type="signal peptide" evidence="1">
    <location>
        <begin position="1"/>
        <end position="17"/>
    </location>
</feature>
<accession>A0A8K0CNN4</accession>
<dbReference type="InterPro" id="IPR031874">
    <property type="entry name" value="Cuticle_Acp1"/>
</dbReference>
<proteinExistence type="predicted"/>
<protein>
    <recommendedName>
        <fullName evidence="4">Cuticle protein</fullName>
    </recommendedName>
</protein>
<reference evidence="2" key="1">
    <citation type="submission" date="2019-08" db="EMBL/GenBank/DDBJ databases">
        <title>The genome of the North American firefly Photinus pyralis.</title>
        <authorList>
            <consortium name="Photinus pyralis genome working group"/>
            <person name="Fallon T.R."/>
            <person name="Sander Lower S.E."/>
            <person name="Weng J.-K."/>
        </authorList>
    </citation>
    <scope>NUCLEOTIDE SEQUENCE</scope>
    <source>
        <strain evidence="2">TRF0915ILg1</strain>
        <tissue evidence="2">Whole body</tissue>
    </source>
</reference>
<dbReference type="Pfam" id="PF15955">
    <property type="entry name" value="Cuticle_4"/>
    <property type="match status" value="1"/>
</dbReference>
<name>A0A8K0CNN4_IGNLU</name>
<evidence type="ECO:0000313" key="3">
    <source>
        <dbReference type="Proteomes" id="UP000801492"/>
    </source>
</evidence>